<accession>A0A484MMK9</accession>
<evidence type="ECO:0000313" key="3">
    <source>
        <dbReference type="Proteomes" id="UP000595140"/>
    </source>
</evidence>
<feature type="region of interest" description="Disordered" evidence="1">
    <location>
        <begin position="229"/>
        <end position="248"/>
    </location>
</feature>
<evidence type="ECO:0000313" key="2">
    <source>
        <dbReference type="EMBL" id="VFQ90211.1"/>
    </source>
</evidence>
<protein>
    <submittedName>
        <fullName evidence="2">Uncharacterized protein</fullName>
    </submittedName>
</protein>
<dbReference type="Proteomes" id="UP000595140">
    <property type="component" value="Unassembled WGS sequence"/>
</dbReference>
<name>A0A484MMK9_9ASTE</name>
<dbReference type="EMBL" id="OOIL02004034">
    <property type="protein sequence ID" value="VFQ90211.1"/>
    <property type="molecule type" value="Genomic_DNA"/>
</dbReference>
<sequence>MLFSLPLVHEVLADDFQVIRIRVLQSLPMFPPWMNPTRYPWGFVVVQVIAFPPDVPLLGISCLHGHCDQLSTFPPSSSFRRPPRRGCSVIPQRRPSGNKSLDLLLEGEAFLDVVRVVAMVLAILDTARHRVGLHVRERREGQLSTRPHGRHYGVYSSRGRPRAHSIVLFLLPLLCDHSRVHDLGVGSVIELLRGQELSARQGFLVRGGVDSCGAPSSLLHGKGLLGTLPPRLGHQPHARLGLPSPTEL</sequence>
<organism evidence="2 3">
    <name type="scientific">Cuscuta campestris</name>
    <dbReference type="NCBI Taxonomy" id="132261"/>
    <lineage>
        <taxon>Eukaryota</taxon>
        <taxon>Viridiplantae</taxon>
        <taxon>Streptophyta</taxon>
        <taxon>Embryophyta</taxon>
        <taxon>Tracheophyta</taxon>
        <taxon>Spermatophyta</taxon>
        <taxon>Magnoliopsida</taxon>
        <taxon>eudicotyledons</taxon>
        <taxon>Gunneridae</taxon>
        <taxon>Pentapetalae</taxon>
        <taxon>asterids</taxon>
        <taxon>lamiids</taxon>
        <taxon>Solanales</taxon>
        <taxon>Convolvulaceae</taxon>
        <taxon>Cuscuteae</taxon>
        <taxon>Cuscuta</taxon>
        <taxon>Cuscuta subgen. Grammica</taxon>
        <taxon>Cuscuta sect. Cleistogrammica</taxon>
    </lineage>
</organism>
<dbReference type="AlphaFoldDB" id="A0A484MMK9"/>
<evidence type="ECO:0000256" key="1">
    <source>
        <dbReference type="SAM" id="MobiDB-lite"/>
    </source>
</evidence>
<keyword evidence="3" id="KW-1185">Reference proteome</keyword>
<gene>
    <name evidence="2" type="ORF">CCAM_LOCUS31987</name>
</gene>
<proteinExistence type="predicted"/>
<reference evidence="2 3" key="1">
    <citation type="submission" date="2018-04" db="EMBL/GenBank/DDBJ databases">
        <authorList>
            <person name="Vogel A."/>
        </authorList>
    </citation>
    <scope>NUCLEOTIDE SEQUENCE [LARGE SCALE GENOMIC DNA]</scope>
</reference>